<dbReference type="EMBL" id="BNBI01000001">
    <property type="protein sequence ID" value="GHE84776.1"/>
    <property type="molecule type" value="Genomic_DNA"/>
</dbReference>
<sequence>MSLATITAASLPPQVYSHAPEHNVELTADPTHWRPVQGIGTGWVKPRGGTGLWTSPVIAWTEDGTPADSAWLGWCRAETGADTSGQMLTEILPISNARLLLIDAQDHLTAIVATYPAEPNRFLPHRHGRYPDWEALAADSWDGVYLTDRGQWATRMPRSGPDLYGWDLESMLWLRPAYMVGRTVLSAAADSAGVA</sequence>
<proteinExistence type="predicted"/>
<gene>
    <name evidence="1" type="ORF">GCM10018772_04820</name>
</gene>
<dbReference type="RefSeq" id="WP_190202375.1">
    <property type="nucleotide sequence ID" value="NZ_BNBI01000001.1"/>
</dbReference>
<reference evidence="1" key="1">
    <citation type="journal article" date="2014" name="Int. J. Syst. Evol. Microbiol.">
        <title>Complete genome sequence of Corynebacterium casei LMG S-19264T (=DSM 44701T), isolated from a smear-ripened cheese.</title>
        <authorList>
            <consortium name="US DOE Joint Genome Institute (JGI-PGF)"/>
            <person name="Walter F."/>
            <person name="Albersmeier A."/>
            <person name="Kalinowski J."/>
            <person name="Ruckert C."/>
        </authorList>
    </citation>
    <scope>NUCLEOTIDE SEQUENCE</scope>
    <source>
        <strain evidence="1">JCM 4477</strain>
    </source>
</reference>
<protein>
    <submittedName>
        <fullName evidence="1">Uncharacterized protein</fullName>
    </submittedName>
</protein>
<evidence type="ECO:0000313" key="2">
    <source>
        <dbReference type="Proteomes" id="UP000630718"/>
    </source>
</evidence>
<dbReference type="AlphaFoldDB" id="A0A919DVC1"/>
<reference evidence="1" key="2">
    <citation type="submission" date="2020-09" db="EMBL/GenBank/DDBJ databases">
        <authorList>
            <person name="Sun Q."/>
            <person name="Ohkuma M."/>
        </authorList>
    </citation>
    <scope>NUCLEOTIDE SEQUENCE</scope>
    <source>
        <strain evidence="1">JCM 4477</strain>
    </source>
</reference>
<name>A0A919DVC1_9ACTN</name>
<evidence type="ECO:0000313" key="1">
    <source>
        <dbReference type="EMBL" id="GHE84776.1"/>
    </source>
</evidence>
<comment type="caution">
    <text evidence="1">The sequence shown here is derived from an EMBL/GenBank/DDBJ whole genome shotgun (WGS) entry which is preliminary data.</text>
</comment>
<dbReference type="Proteomes" id="UP000630718">
    <property type="component" value="Unassembled WGS sequence"/>
</dbReference>
<keyword evidence="2" id="KW-1185">Reference proteome</keyword>
<accession>A0A919DVC1</accession>
<organism evidence="1 2">
    <name type="scientific">Streptomyces fumanus</name>
    <dbReference type="NCBI Taxonomy" id="67302"/>
    <lineage>
        <taxon>Bacteria</taxon>
        <taxon>Bacillati</taxon>
        <taxon>Actinomycetota</taxon>
        <taxon>Actinomycetes</taxon>
        <taxon>Kitasatosporales</taxon>
        <taxon>Streptomycetaceae</taxon>
        <taxon>Streptomyces</taxon>
    </lineage>
</organism>